<gene>
    <name evidence="1" type="ORF">F5878DRAFT_507275</name>
</gene>
<proteinExistence type="predicted"/>
<protein>
    <submittedName>
        <fullName evidence="1">Uncharacterized protein</fullName>
    </submittedName>
</protein>
<evidence type="ECO:0000313" key="2">
    <source>
        <dbReference type="Proteomes" id="UP001163846"/>
    </source>
</evidence>
<name>A0AA38P583_9AGAR</name>
<keyword evidence="2" id="KW-1185">Reference proteome</keyword>
<dbReference type="EMBL" id="MU806314">
    <property type="protein sequence ID" value="KAJ3836514.1"/>
    <property type="molecule type" value="Genomic_DNA"/>
</dbReference>
<sequence>VCKLRGKDQIYCTDHTQWVARDVEELRKYAWKYKNAQTQAERKQIFETYGVRWSSFWLLEYWDPTKMLVIDAMHCILEGLVHYHCRHVLRLDASASKDTAEDLKVAFEWPWVPYSHEDALPDASHGADVQLQRKHISAVRKIQETLCLSLAGRKALTLDQMWTRLQNQSNKGALEFVIQTLGLSKKLDDIDEQLSSLFVARAKKTSKRKDKEQLKFPEGQQASTSHQLIVVLLNWRLRQPLSSEAYIIPTGTPKTLAHIQSVIRETFTPSWVNSVPKNFGEAKAGSLKADEWRTLSTLYLPIALIILWGDNDGLPPPADESEAGYLLQALDHTMALFQAT</sequence>
<dbReference type="Proteomes" id="UP001163846">
    <property type="component" value="Unassembled WGS sequence"/>
</dbReference>
<organism evidence="1 2">
    <name type="scientific">Lentinula raphanica</name>
    <dbReference type="NCBI Taxonomy" id="153919"/>
    <lineage>
        <taxon>Eukaryota</taxon>
        <taxon>Fungi</taxon>
        <taxon>Dikarya</taxon>
        <taxon>Basidiomycota</taxon>
        <taxon>Agaricomycotina</taxon>
        <taxon>Agaricomycetes</taxon>
        <taxon>Agaricomycetidae</taxon>
        <taxon>Agaricales</taxon>
        <taxon>Marasmiineae</taxon>
        <taxon>Omphalotaceae</taxon>
        <taxon>Lentinula</taxon>
    </lineage>
</organism>
<feature type="non-terminal residue" evidence="1">
    <location>
        <position position="340"/>
    </location>
</feature>
<dbReference type="PANTHER" id="PTHR46579">
    <property type="entry name" value="F5/8 TYPE C DOMAIN-CONTAINING PROTEIN-RELATED"/>
    <property type="match status" value="1"/>
</dbReference>
<accession>A0AA38P583</accession>
<dbReference type="PANTHER" id="PTHR46579:SF1">
    <property type="entry name" value="F5_8 TYPE C DOMAIN-CONTAINING PROTEIN"/>
    <property type="match status" value="1"/>
</dbReference>
<comment type="caution">
    <text evidence="1">The sequence shown here is derived from an EMBL/GenBank/DDBJ whole genome shotgun (WGS) entry which is preliminary data.</text>
</comment>
<dbReference type="AlphaFoldDB" id="A0AA38P583"/>
<feature type="non-terminal residue" evidence="1">
    <location>
        <position position="1"/>
    </location>
</feature>
<reference evidence="1" key="1">
    <citation type="submission" date="2022-08" db="EMBL/GenBank/DDBJ databases">
        <authorList>
            <consortium name="DOE Joint Genome Institute"/>
            <person name="Min B."/>
            <person name="Riley R."/>
            <person name="Sierra-Patev S."/>
            <person name="Naranjo-Ortiz M."/>
            <person name="Looney B."/>
            <person name="Konkel Z."/>
            <person name="Slot J.C."/>
            <person name="Sakamoto Y."/>
            <person name="Steenwyk J.L."/>
            <person name="Rokas A."/>
            <person name="Carro J."/>
            <person name="Camarero S."/>
            <person name="Ferreira P."/>
            <person name="Molpeceres G."/>
            <person name="Ruiz-Duenas F.J."/>
            <person name="Serrano A."/>
            <person name="Henrissat B."/>
            <person name="Drula E."/>
            <person name="Hughes K.W."/>
            <person name="Mata J.L."/>
            <person name="Ishikawa N.K."/>
            <person name="Vargas-Isla R."/>
            <person name="Ushijima S."/>
            <person name="Smith C.A."/>
            <person name="Ahrendt S."/>
            <person name="Andreopoulos W."/>
            <person name="He G."/>
            <person name="Labutti K."/>
            <person name="Lipzen A."/>
            <person name="Ng V."/>
            <person name="Sandor L."/>
            <person name="Barry K."/>
            <person name="Martinez A.T."/>
            <person name="Xiao Y."/>
            <person name="Gibbons J.G."/>
            <person name="Terashima K."/>
            <person name="Hibbett D.S."/>
            <person name="Grigoriev I.V."/>
        </authorList>
    </citation>
    <scope>NUCLEOTIDE SEQUENCE</scope>
    <source>
        <strain evidence="1">TFB9207</strain>
    </source>
</reference>
<evidence type="ECO:0000313" key="1">
    <source>
        <dbReference type="EMBL" id="KAJ3836514.1"/>
    </source>
</evidence>